<dbReference type="PANTHER" id="PTHR36302">
    <property type="entry name" value="BLR7088 PROTEIN"/>
    <property type="match status" value="1"/>
</dbReference>
<evidence type="ECO:0000313" key="2">
    <source>
        <dbReference type="EMBL" id="RTQ99924.1"/>
    </source>
</evidence>
<proteinExistence type="predicted"/>
<feature type="chain" id="PRO_5018788536" evidence="1">
    <location>
        <begin position="26"/>
        <end position="164"/>
    </location>
</feature>
<name>A0A3S0HRJ8_9GAMM</name>
<dbReference type="OrthoDB" id="9796962at2"/>
<organism evidence="2 3">
    <name type="scientific">Halomonas nitroreducens</name>
    <dbReference type="NCBI Taxonomy" id="447425"/>
    <lineage>
        <taxon>Bacteria</taxon>
        <taxon>Pseudomonadati</taxon>
        <taxon>Pseudomonadota</taxon>
        <taxon>Gammaproteobacteria</taxon>
        <taxon>Oceanospirillales</taxon>
        <taxon>Halomonadaceae</taxon>
        <taxon>Halomonas</taxon>
    </lineage>
</organism>
<dbReference type="InterPro" id="IPR036182">
    <property type="entry name" value="PCuAC_sf"/>
</dbReference>
<sequence length="164" mass="17483">MTRHPLRLAAACLLTIGLLPPLAAAHEQQAEDLRIAHPFATPTPPGAMSGGAYLDIEVTGDRPAVLVGAHSPASDVVEIHNMTMTDGTMRMRPVPELRITPDAPVRMRPGGGHHLMLIDLRGPLAEGDHFPLTLEFAERGEVEVEVWVQNAAEGSAAADGHHAH</sequence>
<dbReference type="PANTHER" id="PTHR36302:SF1">
    <property type="entry name" value="COPPER CHAPERONE PCU(A)C"/>
    <property type="match status" value="1"/>
</dbReference>
<gene>
    <name evidence="2" type="ORF">EKG36_17005</name>
</gene>
<feature type="signal peptide" evidence="1">
    <location>
        <begin position="1"/>
        <end position="25"/>
    </location>
</feature>
<dbReference type="Proteomes" id="UP000267400">
    <property type="component" value="Unassembled WGS sequence"/>
</dbReference>
<evidence type="ECO:0000256" key="1">
    <source>
        <dbReference type="SAM" id="SignalP"/>
    </source>
</evidence>
<accession>A0A3S0HRJ8</accession>
<dbReference type="InterPro" id="IPR007410">
    <property type="entry name" value="LpqE-like"/>
</dbReference>
<keyword evidence="1" id="KW-0732">Signal</keyword>
<dbReference type="Pfam" id="PF04314">
    <property type="entry name" value="PCuAC"/>
    <property type="match status" value="1"/>
</dbReference>
<dbReference type="SUPFAM" id="SSF110087">
    <property type="entry name" value="DR1885-like metal-binding protein"/>
    <property type="match status" value="1"/>
</dbReference>
<protein>
    <submittedName>
        <fullName evidence="2">Copper chaperone PCu(A)C</fullName>
    </submittedName>
</protein>
<reference evidence="2 3" key="1">
    <citation type="submission" date="2018-12" db="EMBL/GenBank/DDBJ databases">
        <authorList>
            <person name="Yu L."/>
        </authorList>
    </citation>
    <scope>NUCLEOTIDE SEQUENCE [LARGE SCALE GENOMIC DNA]</scope>
    <source>
        <strain evidence="2 3">11S</strain>
    </source>
</reference>
<dbReference type="RefSeq" id="WP_126486270.1">
    <property type="nucleotide sequence ID" value="NZ_RXNS01000018.1"/>
</dbReference>
<dbReference type="Gene3D" id="2.60.40.1890">
    <property type="entry name" value="PCu(A)C copper chaperone"/>
    <property type="match status" value="1"/>
</dbReference>
<evidence type="ECO:0000313" key="3">
    <source>
        <dbReference type="Proteomes" id="UP000267400"/>
    </source>
</evidence>
<dbReference type="InterPro" id="IPR058248">
    <property type="entry name" value="Lxx211020-like"/>
</dbReference>
<keyword evidence="3" id="KW-1185">Reference proteome</keyword>
<dbReference type="EMBL" id="RXNS01000018">
    <property type="protein sequence ID" value="RTQ99924.1"/>
    <property type="molecule type" value="Genomic_DNA"/>
</dbReference>
<dbReference type="AlphaFoldDB" id="A0A3S0HRJ8"/>
<comment type="caution">
    <text evidence="2">The sequence shown here is derived from an EMBL/GenBank/DDBJ whole genome shotgun (WGS) entry which is preliminary data.</text>
</comment>